<dbReference type="PANTHER" id="PTHR43562:SF3">
    <property type="entry name" value="SODIUM ION_PROTON EXCHANGER (EUROFUNG)"/>
    <property type="match status" value="1"/>
</dbReference>
<reference evidence="13 14" key="1">
    <citation type="journal article" date="2014" name="BMC Genomics">
        <title>Genome sequencing of four Aureobasidium pullulans varieties: biotechnological potential, stress tolerance, and description of new species.</title>
        <authorList>
            <person name="Gostin Ar C."/>
            <person name="Ohm R.A."/>
            <person name="Kogej T."/>
            <person name="Sonjak S."/>
            <person name="Turk M."/>
            <person name="Zajc J."/>
            <person name="Zalar P."/>
            <person name="Grube M."/>
            <person name="Sun H."/>
            <person name="Han J."/>
            <person name="Sharma A."/>
            <person name="Chiniquy J."/>
            <person name="Ngan C.Y."/>
            <person name="Lipzen A."/>
            <person name="Barry K."/>
            <person name="Grigoriev I.V."/>
            <person name="Gunde-Cimerman N."/>
        </authorList>
    </citation>
    <scope>NUCLEOTIDE SEQUENCE [LARGE SCALE GENOMIC DNA]</scope>
    <source>
        <strain evidence="13 14">CBS 110374</strain>
    </source>
</reference>
<feature type="compositionally biased region" description="Basic residues" evidence="10">
    <location>
        <begin position="455"/>
        <end position="467"/>
    </location>
</feature>
<keyword evidence="14" id="KW-1185">Reference proteome</keyword>
<feature type="transmembrane region" description="Helical" evidence="11">
    <location>
        <begin position="127"/>
        <end position="146"/>
    </location>
</feature>
<evidence type="ECO:0000259" key="12">
    <source>
        <dbReference type="Pfam" id="PF00999"/>
    </source>
</evidence>
<protein>
    <submittedName>
        <fullName evidence="13">Sodium/hydrogen exchanger</fullName>
    </submittedName>
</protein>
<feature type="transmembrane region" description="Helical" evidence="11">
    <location>
        <begin position="100"/>
        <end position="121"/>
    </location>
</feature>
<keyword evidence="7" id="KW-0406">Ion transport</keyword>
<evidence type="ECO:0000313" key="14">
    <source>
        <dbReference type="Proteomes" id="UP000030672"/>
    </source>
</evidence>
<proteinExistence type="predicted"/>
<keyword evidence="2" id="KW-0813">Transport</keyword>
<feature type="compositionally biased region" description="Low complexity" evidence="10">
    <location>
        <begin position="322"/>
        <end position="331"/>
    </location>
</feature>
<dbReference type="InterPro" id="IPR038770">
    <property type="entry name" value="Na+/solute_symporter_sf"/>
</dbReference>
<dbReference type="Proteomes" id="UP000030672">
    <property type="component" value="Unassembled WGS sequence"/>
</dbReference>
<feature type="compositionally biased region" description="Polar residues" evidence="10">
    <location>
        <begin position="445"/>
        <end position="454"/>
    </location>
</feature>
<dbReference type="GO" id="GO:0016020">
    <property type="term" value="C:membrane"/>
    <property type="evidence" value="ECO:0007669"/>
    <property type="project" value="UniProtKB-SubCell"/>
</dbReference>
<dbReference type="GO" id="GO:1902600">
    <property type="term" value="P:proton transmembrane transport"/>
    <property type="evidence" value="ECO:0007669"/>
    <property type="project" value="InterPro"/>
</dbReference>
<keyword evidence="4 11" id="KW-0812">Transmembrane</keyword>
<evidence type="ECO:0000256" key="7">
    <source>
        <dbReference type="ARBA" id="ARBA00023065"/>
    </source>
</evidence>
<gene>
    <name evidence="13" type="ORF">M437DRAFT_85565</name>
</gene>
<keyword evidence="6" id="KW-0915">Sodium</keyword>
<feature type="transmembrane region" description="Helical" evidence="11">
    <location>
        <begin position="66"/>
        <end position="88"/>
    </location>
</feature>
<evidence type="ECO:0000313" key="13">
    <source>
        <dbReference type="EMBL" id="KEQ61605.1"/>
    </source>
</evidence>
<dbReference type="EMBL" id="KL584837">
    <property type="protein sequence ID" value="KEQ61605.1"/>
    <property type="molecule type" value="Genomic_DNA"/>
</dbReference>
<keyword evidence="9" id="KW-0739">Sodium transport</keyword>
<organism evidence="13 14">
    <name type="scientific">Aureobasidium melanogenum (strain CBS 110374)</name>
    <name type="common">Aureobasidium pullulans var. melanogenum</name>
    <dbReference type="NCBI Taxonomy" id="1043003"/>
    <lineage>
        <taxon>Eukaryota</taxon>
        <taxon>Fungi</taxon>
        <taxon>Dikarya</taxon>
        <taxon>Ascomycota</taxon>
        <taxon>Pezizomycotina</taxon>
        <taxon>Dothideomycetes</taxon>
        <taxon>Dothideomycetidae</taxon>
        <taxon>Dothideales</taxon>
        <taxon>Saccotheciaceae</taxon>
        <taxon>Aureobasidium</taxon>
    </lineage>
</organism>
<feature type="transmembrane region" description="Helical" evidence="11">
    <location>
        <begin position="158"/>
        <end position="181"/>
    </location>
</feature>
<dbReference type="AlphaFoldDB" id="A0A074VLP4"/>
<feature type="transmembrane region" description="Helical" evidence="11">
    <location>
        <begin position="36"/>
        <end position="54"/>
    </location>
</feature>
<evidence type="ECO:0000256" key="2">
    <source>
        <dbReference type="ARBA" id="ARBA00022448"/>
    </source>
</evidence>
<dbReference type="RefSeq" id="XP_040878628.1">
    <property type="nucleotide sequence ID" value="XM_041028304.1"/>
</dbReference>
<evidence type="ECO:0000256" key="4">
    <source>
        <dbReference type="ARBA" id="ARBA00022692"/>
    </source>
</evidence>
<evidence type="ECO:0000256" key="3">
    <source>
        <dbReference type="ARBA" id="ARBA00022449"/>
    </source>
</evidence>
<evidence type="ECO:0000256" key="6">
    <source>
        <dbReference type="ARBA" id="ARBA00023053"/>
    </source>
</evidence>
<feature type="region of interest" description="Disordered" evidence="10">
    <location>
        <begin position="298"/>
        <end position="345"/>
    </location>
</feature>
<keyword evidence="5 11" id="KW-1133">Transmembrane helix</keyword>
<dbReference type="PANTHER" id="PTHR43562">
    <property type="entry name" value="NAPA-TYPE SODIUM/HYDROGEN ANTIPORTER"/>
    <property type="match status" value="1"/>
</dbReference>
<accession>A0A074VLP4</accession>
<feature type="domain" description="Cation/H+ exchanger transmembrane" evidence="12">
    <location>
        <begin position="41"/>
        <end position="296"/>
    </location>
</feature>
<comment type="subcellular location">
    <subcellularLocation>
        <location evidence="1">Membrane</location>
        <topology evidence="1">Multi-pass membrane protein</topology>
    </subcellularLocation>
</comment>
<dbReference type="GO" id="GO:0015297">
    <property type="term" value="F:antiporter activity"/>
    <property type="evidence" value="ECO:0007669"/>
    <property type="project" value="UniProtKB-KW"/>
</dbReference>
<dbReference type="GeneID" id="63921677"/>
<name>A0A074VLP4_AURM1</name>
<feature type="transmembrane region" description="Helical" evidence="11">
    <location>
        <begin position="395"/>
        <end position="414"/>
    </location>
</feature>
<evidence type="ECO:0000256" key="9">
    <source>
        <dbReference type="ARBA" id="ARBA00023201"/>
    </source>
</evidence>
<feature type="compositionally biased region" description="Polar residues" evidence="10">
    <location>
        <begin position="332"/>
        <end position="345"/>
    </location>
</feature>
<dbReference type="Pfam" id="PF00999">
    <property type="entry name" value="Na_H_Exchanger"/>
    <property type="match status" value="1"/>
</dbReference>
<feature type="region of interest" description="Disordered" evidence="10">
    <location>
        <begin position="422"/>
        <end position="471"/>
    </location>
</feature>
<keyword evidence="8 11" id="KW-0472">Membrane</keyword>
<feature type="transmembrane region" description="Helical" evidence="11">
    <location>
        <begin position="12"/>
        <end position="29"/>
    </location>
</feature>
<evidence type="ECO:0000256" key="1">
    <source>
        <dbReference type="ARBA" id="ARBA00004141"/>
    </source>
</evidence>
<evidence type="ECO:0000256" key="8">
    <source>
        <dbReference type="ARBA" id="ARBA00023136"/>
    </source>
</evidence>
<dbReference type="GO" id="GO:0006814">
    <property type="term" value="P:sodium ion transport"/>
    <property type="evidence" value="ECO:0007669"/>
    <property type="project" value="UniProtKB-KW"/>
</dbReference>
<dbReference type="InterPro" id="IPR006153">
    <property type="entry name" value="Cation/H_exchanger_TM"/>
</dbReference>
<feature type="transmembrane region" description="Helical" evidence="11">
    <location>
        <begin position="513"/>
        <end position="536"/>
    </location>
</feature>
<sequence length="563" mass="59642">MPLAALPYHEPGTVTILIQASFLLTLNGINWVLDNAIYCGLVGQILIGVAWGTPGADWLSQEVQDTVMQLGYLGLILIVYEGGLSTSFASLRSNIHLSGLVALIGITLPIGMSFVLMGLLGATTVQAFAAGAALCSTSLGTTFTILSTSGLDKSRLGVILSSAAMLDDVAGLVMVQVISNLGRSSDSFSAVTVIRPVFVSIAFAVVVPAICWAIVKPITQHLFSRTESNESKDKEHSRLSKWACTPVAAFAGHTLVLLGLITGSSYAGTSNLLAAYIAGAVINWWDALVSTTLQEQHSSSTTAKKGRKEKMLSPSTESQVISSGLSSSGFSTPTNRETVTGRPISQTHEKLKGSAIYEHIYAPAVNSILKPFFFASIGFSIPITQMFRGAIVWRGIVYTILMMLGKLACGLVLVRSTGTPDKVQLPEGRRATETSASTEAPIGSRSEQQQMHSANSKRKRQAPRKLPKPQSLYPSLMLGSAMVARGEIGFLTSSLAESNGVFGSAEGGGNSDIYLVATWAILLCTIIGPVSIGAMTNRVRRLQKVRGMNTTKPDPLGGWGVEC</sequence>
<dbReference type="HOGENOM" id="CLU_024407_1_0_1"/>
<evidence type="ECO:0000256" key="5">
    <source>
        <dbReference type="ARBA" id="ARBA00022989"/>
    </source>
</evidence>
<evidence type="ECO:0000256" key="11">
    <source>
        <dbReference type="SAM" id="Phobius"/>
    </source>
</evidence>
<keyword evidence="3" id="KW-0050">Antiport</keyword>
<dbReference type="Gene3D" id="1.20.1530.20">
    <property type="match status" value="2"/>
</dbReference>
<evidence type="ECO:0000256" key="10">
    <source>
        <dbReference type="SAM" id="MobiDB-lite"/>
    </source>
</evidence>
<feature type="transmembrane region" description="Helical" evidence="11">
    <location>
        <begin position="193"/>
        <end position="215"/>
    </location>
</feature>